<sequence>MVLLALGHLSLVTPNACRPEVTVNLISQNGYFAPISKLSYEADCCLRYFPPFMAIHWLRKLSLCKPGLTPIAHSMIIELLFLKSSSHRALKTALTYIFKADASPYYSPAVQINIMGQDATHGDFDHSMSQNSHQVPATADEPVSEAKLLDIQYGKCYWLSKEGYGKVGGDPNTWNILTFGNSDEKRIFKLCYRRNSCFNEQPKSGGGQSVSSSHAFWLWDYQGWNKNTKVGPGYLATSGWNWFFAAGGGYCNTISFKANQNSDDDEDAVGAESNAPTIRLSIGYATEESSPLTGLEIRSDKKLYRADPKNSPYVTLKFHEVTCPDDEDDDDDDAYLNRPLF</sequence>
<dbReference type="VEuPathDB" id="FungiDB:M747DRAFT_317834"/>
<gene>
    <name evidence="2" type="ORF">M747DRAFT_317834</name>
</gene>
<dbReference type="EMBL" id="KZ851938">
    <property type="protein sequence ID" value="RDH16516.1"/>
    <property type="molecule type" value="Genomic_DNA"/>
</dbReference>
<evidence type="ECO:0000313" key="3">
    <source>
        <dbReference type="Proteomes" id="UP000253845"/>
    </source>
</evidence>
<protein>
    <submittedName>
        <fullName evidence="2">Uncharacterized protein</fullName>
    </submittedName>
</protein>
<dbReference type="Proteomes" id="UP000253845">
    <property type="component" value="Unassembled WGS sequence"/>
</dbReference>
<evidence type="ECO:0000256" key="1">
    <source>
        <dbReference type="SAM" id="SignalP"/>
    </source>
</evidence>
<evidence type="ECO:0000313" key="2">
    <source>
        <dbReference type="EMBL" id="RDH16516.1"/>
    </source>
</evidence>
<keyword evidence="1" id="KW-0732">Signal</keyword>
<organism evidence="2 3">
    <name type="scientific">Aspergillus niger ATCC 13496</name>
    <dbReference type="NCBI Taxonomy" id="1353008"/>
    <lineage>
        <taxon>Eukaryota</taxon>
        <taxon>Fungi</taxon>
        <taxon>Dikarya</taxon>
        <taxon>Ascomycota</taxon>
        <taxon>Pezizomycotina</taxon>
        <taxon>Eurotiomycetes</taxon>
        <taxon>Eurotiomycetidae</taxon>
        <taxon>Eurotiales</taxon>
        <taxon>Aspergillaceae</taxon>
        <taxon>Aspergillus</taxon>
        <taxon>Aspergillus subgen. Circumdati</taxon>
    </lineage>
</organism>
<proteinExistence type="predicted"/>
<feature type="signal peptide" evidence="1">
    <location>
        <begin position="1"/>
        <end position="17"/>
    </location>
</feature>
<name>A0A370BLV2_ASPNG</name>
<feature type="chain" id="PRO_5016653775" evidence="1">
    <location>
        <begin position="18"/>
        <end position="341"/>
    </location>
</feature>
<accession>A0A370BLV2</accession>
<reference evidence="2 3" key="1">
    <citation type="submission" date="2018-07" db="EMBL/GenBank/DDBJ databases">
        <title>Section-level genome sequencing of Aspergillus section Nigri to investigate inter- and intra-species variation.</title>
        <authorList>
            <consortium name="DOE Joint Genome Institute"/>
            <person name="Vesth T.C."/>
            <person name="Nybo J.L."/>
            <person name="Theobald S."/>
            <person name="Frisvad J.C."/>
            <person name="Larsen T.O."/>
            <person name="Nielsen K.F."/>
            <person name="Hoof J.B."/>
            <person name="Brandl J."/>
            <person name="Salamov A."/>
            <person name="Riley R."/>
            <person name="Gladden J.M."/>
            <person name="Phatale P."/>
            <person name="Nielsen M.T."/>
            <person name="Lyhne E.K."/>
            <person name="Kogle M.E."/>
            <person name="Strasser K."/>
            <person name="McDonnell E."/>
            <person name="Barry K."/>
            <person name="Clum A."/>
            <person name="Chen C."/>
            <person name="Nolan M."/>
            <person name="Sandor L."/>
            <person name="Kuo A."/>
            <person name="Lipzen A."/>
            <person name="Hainaut M."/>
            <person name="Drula E."/>
            <person name="Tsang A."/>
            <person name="Magnuson J.K."/>
            <person name="Henrissat B."/>
            <person name="Wiebenga A."/>
            <person name="Simmons B.A."/>
            <person name="Makela M.R."/>
            <person name="De vries R.P."/>
            <person name="Grigoriev I.V."/>
            <person name="Mortensen U.H."/>
            <person name="Baker S.E."/>
            <person name="Andersen M.R."/>
        </authorList>
    </citation>
    <scope>NUCLEOTIDE SEQUENCE [LARGE SCALE GENOMIC DNA]</scope>
    <source>
        <strain evidence="2 3">ATCC 13496</strain>
    </source>
</reference>
<dbReference type="AlphaFoldDB" id="A0A370BLV2"/>